<evidence type="ECO:0000259" key="4">
    <source>
        <dbReference type="PROSITE" id="PS50102"/>
    </source>
</evidence>
<dbReference type="PROSITE" id="PS50177">
    <property type="entry name" value="NTF2_DOMAIN"/>
    <property type="match status" value="1"/>
</dbReference>
<dbReference type="GO" id="GO:0016579">
    <property type="term" value="P:protein deubiquitination"/>
    <property type="evidence" value="ECO:0007669"/>
    <property type="project" value="TreeGrafter"/>
</dbReference>
<dbReference type="InterPro" id="IPR018222">
    <property type="entry name" value="Nuclear_transport_factor_2_euk"/>
</dbReference>
<dbReference type="Proteomes" id="UP001161017">
    <property type="component" value="Unassembled WGS sequence"/>
</dbReference>
<dbReference type="Gene3D" id="3.30.70.330">
    <property type="match status" value="1"/>
</dbReference>
<keyword evidence="1 2" id="KW-0694">RNA-binding</keyword>
<feature type="region of interest" description="Disordered" evidence="3">
    <location>
        <begin position="524"/>
        <end position="587"/>
    </location>
</feature>
<dbReference type="GO" id="GO:0003729">
    <property type="term" value="F:mRNA binding"/>
    <property type="evidence" value="ECO:0007669"/>
    <property type="project" value="TreeGrafter"/>
</dbReference>
<comment type="caution">
    <text evidence="6">The sequence shown here is derived from an EMBL/GenBank/DDBJ whole genome shotgun (WGS) entry which is preliminary data.</text>
</comment>
<dbReference type="SMART" id="SM00360">
    <property type="entry name" value="RRM"/>
    <property type="match status" value="1"/>
</dbReference>
<protein>
    <submittedName>
        <fullName evidence="6">Uncharacterized protein</fullName>
    </submittedName>
</protein>
<name>A0AA43QMW1_9LECA</name>
<feature type="region of interest" description="Disordered" evidence="3">
    <location>
        <begin position="365"/>
        <end position="447"/>
    </location>
</feature>
<dbReference type="GO" id="GO:0005829">
    <property type="term" value="C:cytosol"/>
    <property type="evidence" value="ECO:0007669"/>
    <property type="project" value="TreeGrafter"/>
</dbReference>
<sequence length="587" mass="62617">MAAPAGDKAVNGNYATPQGYGHAESYQPGQVADSAQSNTFVEQNHAAAPPTASTTEEEKPIGKEMIGWYFVEQYYNTMSKEPHKLYVSYIPPAGNPFERLLISSQLYYTKKSQLVAGNEAEKVDVAVGQRAISERIKQLDKQDCKVRVSNVDSQESAKEILVQVIGEMSNRAAPHRKFVQTFVLAEQPTGYYVLNDIFRYILEEEDEEEEEPVADAEPEQPTAPAQTDEVPATLTSSNDPVQQQHDAETVDRKLEQKVLSKSDEDVAASVAPTNGVPPAETPAVKQADDAPVAAVKESTAPVEEQATASIATEDVVQAEKPRDPDPTPIASPPKPAKATAVEKPVAAIPKPAAPKTWANLVASKGASTNAAPAAATTNGRGPVPATAPFKPKTGNASPEKAAPPSSSGTEEAPSKPQQNGNSGWQMAGADSKQRQGRQHSQSMSSNQENVYGYVKNVTEKVDAALLRKALEEFGPLPYFDVSRQKKNCAFVEFVTAAAYNACVAANPHDIGGEQVFVEERRPRNTAYGGNFNNRGGMRGNRLGPNERPGSQGRGGFKGDPGRGGAYGPRGRGGAMTPRGRGGQPQAA</sequence>
<dbReference type="InterPro" id="IPR039539">
    <property type="entry name" value="Ras_GTPase_bind_prot"/>
</dbReference>
<gene>
    <name evidence="6" type="ORF">OHK93_007804</name>
</gene>
<feature type="compositionally biased region" description="Low complexity" evidence="3">
    <location>
        <begin position="528"/>
        <end position="545"/>
    </location>
</feature>
<dbReference type="PANTHER" id="PTHR10693">
    <property type="entry name" value="RAS GTPASE-ACTIVATING PROTEIN-BINDING PROTEIN"/>
    <property type="match status" value="1"/>
</dbReference>
<dbReference type="PANTHER" id="PTHR10693:SF20">
    <property type="entry name" value="AT27578P"/>
    <property type="match status" value="1"/>
</dbReference>
<feature type="compositionally biased region" description="Low complexity" evidence="3">
    <location>
        <begin position="365"/>
        <end position="379"/>
    </location>
</feature>
<proteinExistence type="predicted"/>
<feature type="compositionally biased region" description="Pro residues" evidence="3">
    <location>
        <begin position="326"/>
        <end position="335"/>
    </location>
</feature>
<dbReference type="InterPro" id="IPR012677">
    <property type="entry name" value="Nucleotide-bd_a/b_plait_sf"/>
</dbReference>
<evidence type="ECO:0000259" key="5">
    <source>
        <dbReference type="PROSITE" id="PS50177"/>
    </source>
</evidence>
<dbReference type="SUPFAM" id="SSF54928">
    <property type="entry name" value="RNA-binding domain, RBD"/>
    <property type="match status" value="1"/>
</dbReference>
<evidence type="ECO:0000256" key="2">
    <source>
        <dbReference type="PROSITE-ProRule" id="PRU00176"/>
    </source>
</evidence>
<accession>A0AA43QMW1</accession>
<feature type="compositionally biased region" description="Acidic residues" evidence="3">
    <location>
        <begin position="205"/>
        <end position="218"/>
    </location>
</feature>
<dbReference type="GO" id="GO:0034517">
    <property type="term" value="P:ribophagy"/>
    <property type="evidence" value="ECO:0007669"/>
    <property type="project" value="TreeGrafter"/>
</dbReference>
<feature type="domain" description="RRM" evidence="4">
    <location>
        <begin position="453"/>
        <end position="522"/>
    </location>
</feature>
<dbReference type="CDD" id="cd00590">
    <property type="entry name" value="RRM_SF"/>
    <property type="match status" value="1"/>
</dbReference>
<reference evidence="6" key="1">
    <citation type="journal article" date="2023" name="Genome Biol. Evol.">
        <title>First Whole Genome Sequence and Flow Cytometry Genome Size Data for the Lichen-Forming Fungus Ramalina farinacea (Ascomycota).</title>
        <authorList>
            <person name="Llewellyn T."/>
            <person name="Mian S."/>
            <person name="Hill R."/>
            <person name="Leitch I.J."/>
            <person name="Gaya E."/>
        </authorList>
    </citation>
    <scope>NUCLEOTIDE SEQUENCE</scope>
    <source>
        <strain evidence="6">LIQ254RAFAR</strain>
    </source>
</reference>
<dbReference type="Pfam" id="PF02136">
    <property type="entry name" value="NTF2"/>
    <property type="match status" value="1"/>
</dbReference>
<dbReference type="GO" id="GO:1990904">
    <property type="term" value="C:ribonucleoprotein complex"/>
    <property type="evidence" value="ECO:0007669"/>
    <property type="project" value="TreeGrafter"/>
</dbReference>
<evidence type="ECO:0000256" key="1">
    <source>
        <dbReference type="ARBA" id="ARBA00022884"/>
    </source>
</evidence>
<dbReference type="SUPFAM" id="SSF54427">
    <property type="entry name" value="NTF2-like"/>
    <property type="match status" value="1"/>
</dbReference>
<feature type="region of interest" description="Disordered" evidence="3">
    <location>
        <begin position="205"/>
        <end position="352"/>
    </location>
</feature>
<feature type="compositionally biased region" description="Polar residues" evidence="3">
    <location>
        <begin position="415"/>
        <end position="424"/>
    </location>
</feature>
<feature type="domain" description="NTF2" evidence="5">
    <location>
        <begin position="66"/>
        <end position="200"/>
    </location>
</feature>
<feature type="compositionally biased region" description="Low complexity" evidence="3">
    <location>
        <begin position="396"/>
        <end position="407"/>
    </location>
</feature>
<keyword evidence="7" id="KW-1185">Reference proteome</keyword>
<evidence type="ECO:0000256" key="3">
    <source>
        <dbReference type="SAM" id="MobiDB-lite"/>
    </source>
</evidence>
<dbReference type="Pfam" id="PF00076">
    <property type="entry name" value="RRM_1"/>
    <property type="match status" value="1"/>
</dbReference>
<dbReference type="AlphaFoldDB" id="A0AA43QMW1"/>
<evidence type="ECO:0000313" key="6">
    <source>
        <dbReference type="EMBL" id="MDI1488529.1"/>
    </source>
</evidence>
<organism evidence="6 7">
    <name type="scientific">Ramalina farinacea</name>
    <dbReference type="NCBI Taxonomy" id="258253"/>
    <lineage>
        <taxon>Eukaryota</taxon>
        <taxon>Fungi</taxon>
        <taxon>Dikarya</taxon>
        <taxon>Ascomycota</taxon>
        <taxon>Pezizomycotina</taxon>
        <taxon>Lecanoromycetes</taxon>
        <taxon>OSLEUM clade</taxon>
        <taxon>Lecanoromycetidae</taxon>
        <taxon>Lecanorales</taxon>
        <taxon>Lecanorineae</taxon>
        <taxon>Ramalinaceae</taxon>
        <taxon>Ramalina</taxon>
    </lineage>
</organism>
<feature type="compositionally biased region" description="Polar residues" evidence="3">
    <location>
        <begin position="233"/>
        <end position="244"/>
    </location>
</feature>
<feature type="region of interest" description="Disordered" evidence="3">
    <location>
        <begin position="1"/>
        <end position="35"/>
    </location>
</feature>
<dbReference type="InterPro" id="IPR002075">
    <property type="entry name" value="NTF2_dom"/>
</dbReference>
<dbReference type="InterPro" id="IPR000504">
    <property type="entry name" value="RRM_dom"/>
</dbReference>
<dbReference type="GO" id="GO:1990861">
    <property type="term" value="C:Ubp3-Bre5 deubiquitination complex"/>
    <property type="evidence" value="ECO:0007669"/>
    <property type="project" value="TreeGrafter"/>
</dbReference>
<feature type="compositionally biased region" description="Gly residues" evidence="3">
    <location>
        <begin position="551"/>
        <end position="573"/>
    </location>
</feature>
<evidence type="ECO:0000313" key="7">
    <source>
        <dbReference type="Proteomes" id="UP001161017"/>
    </source>
</evidence>
<dbReference type="EMBL" id="JAPUFD010000007">
    <property type="protein sequence ID" value="MDI1488529.1"/>
    <property type="molecule type" value="Genomic_DNA"/>
</dbReference>
<dbReference type="InterPro" id="IPR032710">
    <property type="entry name" value="NTF2-like_dom_sf"/>
</dbReference>
<feature type="compositionally biased region" description="Low complexity" evidence="3">
    <location>
        <begin position="343"/>
        <end position="352"/>
    </location>
</feature>
<feature type="compositionally biased region" description="Polar residues" evidence="3">
    <location>
        <begin position="438"/>
        <end position="447"/>
    </location>
</feature>
<feature type="compositionally biased region" description="Basic and acidic residues" evidence="3">
    <location>
        <begin position="245"/>
        <end position="264"/>
    </location>
</feature>
<dbReference type="InterPro" id="IPR035979">
    <property type="entry name" value="RBD_domain_sf"/>
</dbReference>
<dbReference type="PROSITE" id="PS50102">
    <property type="entry name" value="RRM"/>
    <property type="match status" value="1"/>
</dbReference>
<dbReference type="Gene3D" id="3.10.450.50">
    <property type="match status" value="1"/>
</dbReference>
<dbReference type="CDD" id="cd00780">
    <property type="entry name" value="NTF2"/>
    <property type="match status" value="1"/>
</dbReference>